<reference evidence="2 3" key="1">
    <citation type="journal article" date="2021" name="Front. Microbiol.">
        <title>Aerobic Denitrification and Heterotrophic Sulfur Oxidation in the Genus Halomonas Revealed by Six Novel Species Characterizations and Genome-Based Analysis.</title>
        <authorList>
            <person name="Wang L."/>
            <person name="Shao Z."/>
        </authorList>
    </citation>
    <scope>NUCLEOTIDE SEQUENCE [LARGE SCALE GENOMIC DNA]</scope>
    <source>
        <strain evidence="2 3">MCCC 1A11036</strain>
    </source>
</reference>
<organism evidence="2 3">
    <name type="scientific">Billgrantia zhangzhouensis</name>
    <dbReference type="NCBI Taxonomy" id="2733481"/>
    <lineage>
        <taxon>Bacteria</taxon>
        <taxon>Pseudomonadati</taxon>
        <taxon>Pseudomonadota</taxon>
        <taxon>Gammaproteobacteria</taxon>
        <taxon>Oceanospirillales</taxon>
        <taxon>Halomonadaceae</taxon>
        <taxon>Billgrantia</taxon>
    </lineage>
</organism>
<name>A0ABS9AEN8_9GAMM</name>
<feature type="transmembrane region" description="Helical" evidence="1">
    <location>
        <begin position="62"/>
        <end position="83"/>
    </location>
</feature>
<evidence type="ECO:0000313" key="3">
    <source>
        <dbReference type="Proteomes" id="UP001320122"/>
    </source>
</evidence>
<evidence type="ECO:0000256" key="1">
    <source>
        <dbReference type="SAM" id="Phobius"/>
    </source>
</evidence>
<accession>A0ABS9AEN8</accession>
<evidence type="ECO:0000313" key="2">
    <source>
        <dbReference type="EMBL" id="MCE8020181.1"/>
    </source>
</evidence>
<dbReference type="Proteomes" id="UP001320122">
    <property type="component" value="Unassembled WGS sequence"/>
</dbReference>
<comment type="caution">
    <text evidence="2">The sequence shown here is derived from an EMBL/GenBank/DDBJ whole genome shotgun (WGS) entry which is preliminary data.</text>
</comment>
<keyword evidence="1" id="KW-0812">Transmembrane</keyword>
<proteinExistence type="predicted"/>
<keyword evidence="1" id="KW-1133">Transmembrane helix</keyword>
<keyword evidence="3" id="KW-1185">Reference proteome</keyword>
<protein>
    <submittedName>
        <fullName evidence="2">Uncharacterized protein</fullName>
    </submittedName>
</protein>
<keyword evidence="1" id="KW-0472">Membrane</keyword>
<dbReference type="EMBL" id="JABFTT010000005">
    <property type="protein sequence ID" value="MCE8020181.1"/>
    <property type="molecule type" value="Genomic_DNA"/>
</dbReference>
<gene>
    <name evidence="2" type="ORF">HOP51_08640</name>
</gene>
<dbReference type="RefSeq" id="WP_191224656.1">
    <property type="nucleotide sequence ID" value="NZ_JABFTT010000005.1"/>
</dbReference>
<sequence length="119" mass="12701">MFGSFKIHAGDFGEKKDAQFVAKTFLMPKPGAFWGQEKYDISQVEVLEQASEENVKRLGGTVGWGVAGAALLGPVGLLAGLLVGGRGKDVTFIVQFMDGKKALCTASSKVYTQILAARF</sequence>